<dbReference type="PROSITE" id="PS50893">
    <property type="entry name" value="ABC_TRANSPORTER_2"/>
    <property type="match status" value="1"/>
</dbReference>
<keyword evidence="2" id="KW-0813">Transport</keyword>
<proteinExistence type="inferred from homology"/>
<dbReference type="GO" id="GO:0016887">
    <property type="term" value="F:ATP hydrolysis activity"/>
    <property type="evidence" value="ECO:0007669"/>
    <property type="project" value="InterPro"/>
</dbReference>
<gene>
    <name evidence="6" type="ORF">BBF96_13205</name>
</gene>
<evidence type="ECO:0000256" key="2">
    <source>
        <dbReference type="ARBA" id="ARBA00022448"/>
    </source>
</evidence>
<organism evidence="6 7">
    <name type="scientific">Anoxybacter fermentans</name>
    <dbReference type="NCBI Taxonomy" id="1323375"/>
    <lineage>
        <taxon>Bacteria</taxon>
        <taxon>Bacillati</taxon>
        <taxon>Bacillota</taxon>
        <taxon>Clostridia</taxon>
        <taxon>Halanaerobiales</taxon>
        <taxon>Anoxybacter</taxon>
    </lineage>
</organism>
<name>A0A3S9T138_9FIRM</name>
<keyword evidence="7" id="KW-1185">Reference proteome</keyword>
<dbReference type="KEGG" id="aft:BBF96_13205"/>
<evidence type="ECO:0000256" key="3">
    <source>
        <dbReference type="ARBA" id="ARBA00022741"/>
    </source>
</evidence>
<dbReference type="SUPFAM" id="SSF52540">
    <property type="entry name" value="P-loop containing nucleoside triphosphate hydrolases"/>
    <property type="match status" value="1"/>
</dbReference>
<evidence type="ECO:0000259" key="5">
    <source>
        <dbReference type="PROSITE" id="PS50893"/>
    </source>
</evidence>
<keyword evidence="4" id="KW-0067">ATP-binding</keyword>
<dbReference type="InterPro" id="IPR003593">
    <property type="entry name" value="AAA+_ATPase"/>
</dbReference>
<dbReference type="SMART" id="SM00382">
    <property type="entry name" value="AAA"/>
    <property type="match status" value="1"/>
</dbReference>
<dbReference type="PANTHER" id="PTHR42711:SF5">
    <property type="entry name" value="ABC TRANSPORTER ATP-BINDING PROTEIN NATA"/>
    <property type="match status" value="1"/>
</dbReference>
<comment type="similarity">
    <text evidence="1">Belongs to the ABC transporter superfamily.</text>
</comment>
<dbReference type="OrthoDB" id="9804819at2"/>
<dbReference type="Pfam" id="PF00005">
    <property type="entry name" value="ABC_tran"/>
    <property type="match status" value="1"/>
</dbReference>
<evidence type="ECO:0000313" key="7">
    <source>
        <dbReference type="Proteomes" id="UP000267250"/>
    </source>
</evidence>
<dbReference type="GO" id="GO:0005524">
    <property type="term" value="F:ATP binding"/>
    <property type="evidence" value="ECO:0007669"/>
    <property type="project" value="UniProtKB-KW"/>
</dbReference>
<dbReference type="RefSeq" id="WP_127017631.1">
    <property type="nucleotide sequence ID" value="NZ_CP016379.1"/>
</dbReference>
<dbReference type="PANTHER" id="PTHR42711">
    <property type="entry name" value="ABC TRANSPORTER ATP-BINDING PROTEIN"/>
    <property type="match status" value="1"/>
</dbReference>
<sequence length="318" mass="36815">MILKVNDLTKVYRNNRKEELALDSINFHVNEGEIFSILGENGAGKTTLIKLMTNLLTPSKGEILYQGKNITMMGKDYYKKIGVVLEGNRNLYWYLSAYENIYYFGRLLGLNKNTIENRANELLGFFGLYNEKDKKVGNFSRGMQQKLAIIISLLHEPKILFLDEPTLGLDVLSKRDMIKKIRYLSRNDNVTVIITSHQLDVIEKVADRVLILKKGKIEFLDTVFSLKKIYSNNKYIIKVEKILDESYIKNYFNKFNITYSGNTTQIEAYVDDYNFINKFLECMIKNDICINNVSKDSNSLEDIMYTFLKPGSDKVESI</sequence>
<reference evidence="6 7" key="1">
    <citation type="submission" date="2016-07" db="EMBL/GenBank/DDBJ databases">
        <title>Genome and transcriptome analysis of iron-reducing fermentative bacteria Anoxybacter fermentans.</title>
        <authorList>
            <person name="Zeng X."/>
            <person name="Shao Z."/>
        </authorList>
    </citation>
    <scope>NUCLEOTIDE SEQUENCE [LARGE SCALE GENOMIC DNA]</scope>
    <source>
        <strain evidence="6 7">DY22613</strain>
    </source>
</reference>
<evidence type="ECO:0000256" key="4">
    <source>
        <dbReference type="ARBA" id="ARBA00022840"/>
    </source>
</evidence>
<dbReference type="InterPro" id="IPR003439">
    <property type="entry name" value="ABC_transporter-like_ATP-bd"/>
</dbReference>
<dbReference type="InterPro" id="IPR050763">
    <property type="entry name" value="ABC_transporter_ATP-binding"/>
</dbReference>
<accession>A0A3S9T138</accession>
<keyword evidence="3" id="KW-0547">Nucleotide-binding</keyword>
<dbReference type="InterPro" id="IPR027417">
    <property type="entry name" value="P-loop_NTPase"/>
</dbReference>
<evidence type="ECO:0000256" key="1">
    <source>
        <dbReference type="ARBA" id="ARBA00005417"/>
    </source>
</evidence>
<dbReference type="EMBL" id="CP016379">
    <property type="protein sequence ID" value="AZR74274.1"/>
    <property type="molecule type" value="Genomic_DNA"/>
</dbReference>
<evidence type="ECO:0000313" key="6">
    <source>
        <dbReference type="EMBL" id="AZR74274.1"/>
    </source>
</evidence>
<protein>
    <recommendedName>
        <fullName evidence="5">ABC transporter domain-containing protein</fullName>
    </recommendedName>
</protein>
<dbReference type="AlphaFoldDB" id="A0A3S9T138"/>
<dbReference type="Gene3D" id="3.40.50.300">
    <property type="entry name" value="P-loop containing nucleotide triphosphate hydrolases"/>
    <property type="match status" value="1"/>
</dbReference>
<dbReference type="Proteomes" id="UP000267250">
    <property type="component" value="Chromosome"/>
</dbReference>
<feature type="domain" description="ABC transporter" evidence="5">
    <location>
        <begin position="3"/>
        <end position="239"/>
    </location>
</feature>